<protein>
    <submittedName>
        <fullName evidence="8">MFS transporter</fullName>
    </submittedName>
</protein>
<dbReference type="GO" id="GO:0005886">
    <property type="term" value="C:plasma membrane"/>
    <property type="evidence" value="ECO:0007669"/>
    <property type="project" value="UniProtKB-SubCell"/>
</dbReference>
<dbReference type="PANTHER" id="PTHR42718">
    <property type="entry name" value="MAJOR FACILITATOR SUPERFAMILY MULTIDRUG TRANSPORTER MFSC"/>
    <property type="match status" value="1"/>
</dbReference>
<keyword evidence="3 6" id="KW-0812">Transmembrane</keyword>
<feature type="transmembrane region" description="Helical" evidence="6">
    <location>
        <begin position="164"/>
        <end position="184"/>
    </location>
</feature>
<dbReference type="GO" id="GO:0022857">
    <property type="term" value="F:transmembrane transporter activity"/>
    <property type="evidence" value="ECO:0007669"/>
    <property type="project" value="InterPro"/>
</dbReference>
<feature type="transmembrane region" description="Helical" evidence="6">
    <location>
        <begin position="12"/>
        <end position="33"/>
    </location>
</feature>
<organism evidence="8 9">
    <name type="scientific">Lactiplantibacillus paraplantarum</name>
    <dbReference type="NCBI Taxonomy" id="60520"/>
    <lineage>
        <taxon>Bacteria</taxon>
        <taxon>Bacillati</taxon>
        <taxon>Bacillota</taxon>
        <taxon>Bacilli</taxon>
        <taxon>Lactobacillales</taxon>
        <taxon>Lactobacillaceae</taxon>
        <taxon>Lactiplantibacillus</taxon>
    </lineage>
</organism>
<dbReference type="Gene3D" id="1.20.1250.20">
    <property type="entry name" value="MFS general substrate transporter like domains"/>
    <property type="match status" value="1"/>
</dbReference>
<dbReference type="Gene3D" id="1.20.1720.10">
    <property type="entry name" value="Multidrug resistance protein D"/>
    <property type="match status" value="1"/>
</dbReference>
<keyword evidence="2" id="KW-0813">Transport</keyword>
<dbReference type="PROSITE" id="PS50850">
    <property type="entry name" value="MFS"/>
    <property type="match status" value="1"/>
</dbReference>
<evidence type="ECO:0000256" key="2">
    <source>
        <dbReference type="ARBA" id="ARBA00022448"/>
    </source>
</evidence>
<feature type="transmembrane region" description="Helical" evidence="6">
    <location>
        <begin position="271"/>
        <end position="289"/>
    </location>
</feature>
<evidence type="ECO:0000256" key="1">
    <source>
        <dbReference type="ARBA" id="ARBA00004651"/>
    </source>
</evidence>
<dbReference type="InterPro" id="IPR036259">
    <property type="entry name" value="MFS_trans_sf"/>
</dbReference>
<comment type="caution">
    <text evidence="8">The sequence shown here is derived from an EMBL/GenBank/DDBJ whole genome shotgun (WGS) entry which is preliminary data.</text>
</comment>
<feature type="transmembrane region" description="Helical" evidence="6">
    <location>
        <begin position="229"/>
        <end position="250"/>
    </location>
</feature>
<accession>A0A4Q9Y532</accession>
<feature type="transmembrane region" description="Helical" evidence="6">
    <location>
        <begin position="335"/>
        <end position="354"/>
    </location>
</feature>
<evidence type="ECO:0000256" key="4">
    <source>
        <dbReference type="ARBA" id="ARBA00022989"/>
    </source>
</evidence>
<feature type="transmembrane region" description="Helical" evidence="6">
    <location>
        <begin position="405"/>
        <end position="425"/>
    </location>
</feature>
<dbReference type="PANTHER" id="PTHR42718:SF9">
    <property type="entry name" value="MAJOR FACILITATOR SUPERFAMILY MULTIDRUG TRANSPORTER MFSC"/>
    <property type="match status" value="1"/>
</dbReference>
<feature type="transmembrane region" description="Helical" evidence="6">
    <location>
        <begin position="301"/>
        <end position="323"/>
    </location>
</feature>
<evidence type="ECO:0000313" key="8">
    <source>
        <dbReference type="EMBL" id="TBX49737.1"/>
    </source>
</evidence>
<dbReference type="Proteomes" id="UP000292648">
    <property type="component" value="Unassembled WGS sequence"/>
</dbReference>
<feature type="transmembrane region" description="Helical" evidence="6">
    <location>
        <begin position="110"/>
        <end position="127"/>
    </location>
</feature>
<evidence type="ECO:0000256" key="6">
    <source>
        <dbReference type="SAM" id="Phobius"/>
    </source>
</evidence>
<dbReference type="EMBL" id="SEHH01000030">
    <property type="protein sequence ID" value="TBX49737.1"/>
    <property type="molecule type" value="Genomic_DNA"/>
</dbReference>
<feature type="transmembrane region" description="Helical" evidence="6">
    <location>
        <begin position="84"/>
        <end position="104"/>
    </location>
</feature>
<sequence length="477" mass="51111">MSTSTSIIPTQTKVAIFGTAGLAFCGILVETSMNVTFPTLMHQFQAGLSTVQWVTTAYLLAVAATMVITAFIQQRFHWRTIINVGGAGFVLGGLLCMVAPQLWLLLLGRIIQAIGTGLALPLVFTQIMTQVPFTAQGRFTGTAGMLIALAPSLGPTYGGLVTQLLSWRLIFGITLPFGLIAWLITAKTIHQTRAPQSRPFPLRQFILVVAALILFIFSVNNLSSHGLSLLYVWVPLIIAVLAILGFTYSTRRASHPLINLAVFKQGDFTRALLIYFFIQFIQIGLTFLLPNFAQLALGKNALVSGLMLLAGSLCSAVLSPLAGKLMDRRGVQRPFQIGAVFLGLATLGLALLAQHLSVGLIIGLFVLFQIGFSCLFNNALTYGLQQLPSPLIGDGNALFNTLQQYSGSLGTAIMAVLITLGTQLIPHASSITQTTLGTQIALWFSLIIVIGVIVLALTTKPSLTGTDVKQNSNSTNH</sequence>
<keyword evidence="5 6" id="KW-0472">Membrane</keyword>
<evidence type="ECO:0000256" key="3">
    <source>
        <dbReference type="ARBA" id="ARBA00022692"/>
    </source>
</evidence>
<dbReference type="AlphaFoldDB" id="A0A4Q9Y532"/>
<dbReference type="Pfam" id="PF07690">
    <property type="entry name" value="MFS_1"/>
    <property type="match status" value="1"/>
</dbReference>
<name>A0A4Q9Y532_9LACO</name>
<feature type="domain" description="Major facilitator superfamily (MFS) profile" evidence="7">
    <location>
        <begin position="1"/>
        <end position="463"/>
    </location>
</feature>
<reference evidence="8 9" key="1">
    <citation type="submission" date="2019-01" db="EMBL/GenBank/DDBJ databases">
        <title>Draft genome sequence of Lactobacillus paraplantarum OSY-TC318, a Producer of the novel lantibiotic Paraplantaracin TC318.</title>
        <authorList>
            <person name="Hussein W.E."/>
            <person name="Huang E."/>
            <person name="Yousef A.E."/>
        </authorList>
    </citation>
    <scope>NUCLEOTIDE SEQUENCE [LARGE SCALE GENOMIC DNA]</scope>
    <source>
        <strain evidence="8 9">OSY-TC318</strain>
    </source>
</reference>
<feature type="transmembrane region" description="Helical" evidence="6">
    <location>
        <begin position="440"/>
        <end position="459"/>
    </location>
</feature>
<keyword evidence="4 6" id="KW-1133">Transmembrane helix</keyword>
<dbReference type="InterPro" id="IPR020846">
    <property type="entry name" value="MFS_dom"/>
</dbReference>
<evidence type="ECO:0000313" key="9">
    <source>
        <dbReference type="Proteomes" id="UP000292648"/>
    </source>
</evidence>
<dbReference type="PRINTS" id="PR01036">
    <property type="entry name" value="TCRTETB"/>
</dbReference>
<feature type="transmembrane region" description="Helical" evidence="6">
    <location>
        <begin position="139"/>
        <end position="158"/>
    </location>
</feature>
<evidence type="ECO:0000259" key="7">
    <source>
        <dbReference type="PROSITE" id="PS50850"/>
    </source>
</evidence>
<feature type="transmembrane region" description="Helical" evidence="6">
    <location>
        <begin position="53"/>
        <end position="72"/>
    </location>
</feature>
<gene>
    <name evidence="8" type="ORF">EUZ87_03670</name>
</gene>
<dbReference type="SUPFAM" id="SSF103473">
    <property type="entry name" value="MFS general substrate transporter"/>
    <property type="match status" value="1"/>
</dbReference>
<comment type="subcellular location">
    <subcellularLocation>
        <location evidence="1">Cell membrane</location>
        <topology evidence="1">Multi-pass membrane protein</topology>
    </subcellularLocation>
</comment>
<evidence type="ECO:0000256" key="5">
    <source>
        <dbReference type="ARBA" id="ARBA00023136"/>
    </source>
</evidence>
<feature type="transmembrane region" description="Helical" evidence="6">
    <location>
        <begin position="360"/>
        <end position="384"/>
    </location>
</feature>
<dbReference type="InterPro" id="IPR011701">
    <property type="entry name" value="MFS"/>
</dbReference>
<proteinExistence type="predicted"/>
<feature type="transmembrane region" description="Helical" evidence="6">
    <location>
        <begin position="205"/>
        <end position="223"/>
    </location>
</feature>